<dbReference type="SUPFAM" id="SSF52058">
    <property type="entry name" value="L domain-like"/>
    <property type="match status" value="1"/>
</dbReference>
<gene>
    <name evidence="3" type="primary">atraid</name>
</gene>
<keyword evidence="1" id="KW-0812">Transmembrane</keyword>
<dbReference type="Proteomes" id="UP000005226">
    <property type="component" value="Chromosome 16"/>
</dbReference>
<dbReference type="InterPro" id="IPR032675">
    <property type="entry name" value="LRR_dom_sf"/>
</dbReference>
<feature type="transmembrane region" description="Helical" evidence="1">
    <location>
        <begin position="229"/>
        <end position="249"/>
    </location>
</feature>
<dbReference type="PANTHER" id="PTHR15926">
    <property type="entry name" value="ALL-TRANS RETINOIC ACID-INDUCED DIFFERENTIATION FACTOR"/>
    <property type="match status" value="1"/>
</dbReference>
<dbReference type="PROSITE" id="PS00022">
    <property type="entry name" value="EGF_1"/>
    <property type="match status" value="1"/>
</dbReference>
<dbReference type="KEGG" id="tru:101065455"/>
<dbReference type="GeneID" id="101065455"/>
<reference evidence="3 4" key="1">
    <citation type="journal article" date="2011" name="Genome Biol. Evol.">
        <title>Integration of the genetic map and genome assembly of fugu facilitates insights into distinct features of genome evolution in teleosts and mammals.</title>
        <authorList>
            <person name="Kai W."/>
            <person name="Kikuchi K."/>
            <person name="Tohari S."/>
            <person name="Chew A.K."/>
            <person name="Tay A."/>
            <person name="Fujiwara A."/>
            <person name="Hosoya S."/>
            <person name="Suetake H."/>
            <person name="Naruse K."/>
            <person name="Brenner S."/>
            <person name="Suzuki Y."/>
            <person name="Venkatesh B."/>
        </authorList>
    </citation>
    <scope>NUCLEOTIDE SEQUENCE [LARGE SCALE GENOMIC DNA]</scope>
</reference>
<sequence>MSAQPHLSCRAGFRSRVCSADDGFGEKMKAGGSRLPAAVFVFICNLSFVPRHQSTDIQICGRCSGTLLNSTRVGQFCLSSFGRIDGRCCFKNDNTSDPQRITGLDLSNCSLTHIKDLPGAPSLFILDLSHNPMVNISDATFQGFLDLNYMILPPDVSCPGGNASWEKVDLEEGNRVCRGQMDVCNQTGQLSFSCPENSLCAPYGPGFFECSCTDDHHGYKCLREGQFPIFQVFGPLGAFTAAISFLLWFTQRRHVKRG</sequence>
<proteinExistence type="predicted"/>
<keyword evidence="4" id="KW-1185">Reference proteome</keyword>
<dbReference type="Gene3D" id="3.80.10.10">
    <property type="entry name" value="Ribonuclease Inhibitor"/>
    <property type="match status" value="1"/>
</dbReference>
<accession>A0A674NKG1</accession>
<protein>
    <submittedName>
        <fullName evidence="3">All-trans retinoic acid-induced differentiation factor</fullName>
    </submittedName>
</protein>
<organism evidence="3 4">
    <name type="scientific">Takifugu rubripes</name>
    <name type="common">Japanese pufferfish</name>
    <name type="synonym">Fugu rubripes</name>
    <dbReference type="NCBI Taxonomy" id="31033"/>
    <lineage>
        <taxon>Eukaryota</taxon>
        <taxon>Metazoa</taxon>
        <taxon>Chordata</taxon>
        <taxon>Craniata</taxon>
        <taxon>Vertebrata</taxon>
        <taxon>Euteleostomi</taxon>
        <taxon>Actinopterygii</taxon>
        <taxon>Neopterygii</taxon>
        <taxon>Teleostei</taxon>
        <taxon>Neoteleostei</taxon>
        <taxon>Acanthomorphata</taxon>
        <taxon>Eupercaria</taxon>
        <taxon>Tetraodontiformes</taxon>
        <taxon>Tetradontoidea</taxon>
        <taxon>Tetraodontidae</taxon>
        <taxon>Takifugu</taxon>
    </lineage>
</organism>
<dbReference type="GO" id="GO:0045669">
    <property type="term" value="P:positive regulation of osteoblast differentiation"/>
    <property type="evidence" value="ECO:0007669"/>
    <property type="project" value="TreeGrafter"/>
</dbReference>
<name>A0A674NKG1_TAKRU</name>
<evidence type="ECO:0000259" key="2">
    <source>
        <dbReference type="PROSITE" id="PS00022"/>
    </source>
</evidence>
<dbReference type="AlphaFoldDB" id="A0A674NKG1"/>
<dbReference type="OrthoDB" id="9989713at2759"/>
<keyword evidence="1" id="KW-1133">Transmembrane helix</keyword>
<reference evidence="3" key="3">
    <citation type="submission" date="2025-09" db="UniProtKB">
        <authorList>
            <consortium name="Ensembl"/>
        </authorList>
    </citation>
    <scope>IDENTIFICATION</scope>
</reference>
<dbReference type="GeneTree" id="ENSGT00390000017252"/>
<evidence type="ECO:0000313" key="4">
    <source>
        <dbReference type="Proteomes" id="UP000005226"/>
    </source>
</evidence>
<feature type="domain" description="EGF-like" evidence="2">
    <location>
        <begin position="210"/>
        <end position="221"/>
    </location>
</feature>
<dbReference type="FunCoup" id="A0A674NKG1">
    <property type="interactions" value="559"/>
</dbReference>
<reference evidence="3" key="2">
    <citation type="submission" date="2025-08" db="UniProtKB">
        <authorList>
            <consortium name="Ensembl"/>
        </authorList>
    </citation>
    <scope>IDENTIFICATION</scope>
</reference>
<dbReference type="InterPro" id="IPR000742">
    <property type="entry name" value="EGF"/>
</dbReference>
<evidence type="ECO:0000256" key="1">
    <source>
        <dbReference type="SAM" id="Phobius"/>
    </source>
</evidence>
<dbReference type="Ensembl" id="ENSTRUT00000081831.1">
    <property type="protein sequence ID" value="ENSTRUP00000073553.1"/>
    <property type="gene ID" value="ENSTRUG00000028410.1"/>
</dbReference>
<evidence type="ECO:0000313" key="3">
    <source>
        <dbReference type="Ensembl" id="ENSTRUP00000073553.1"/>
    </source>
</evidence>
<dbReference type="CTD" id="51374"/>
<dbReference type="PANTHER" id="PTHR15926:SF1">
    <property type="entry name" value="ALL-TRANS RETINOIC ACID-INDUCED DIFFERENTIATION FACTOR"/>
    <property type="match status" value="1"/>
</dbReference>
<keyword evidence="1" id="KW-0472">Membrane</keyword>
<dbReference type="RefSeq" id="XP_011610342.1">
    <property type="nucleotide sequence ID" value="XM_011612040.2"/>
</dbReference>
<dbReference type="InParanoid" id="A0A674NKG1"/>
<dbReference type="OMA" id="KMAPHGP"/>
<dbReference type="InterPro" id="IPR042350">
    <property type="entry name" value="ATRAID"/>
</dbReference>